<proteinExistence type="inferred from homology"/>
<dbReference type="Gene3D" id="3.40.50.970">
    <property type="match status" value="2"/>
</dbReference>
<dbReference type="PANTHER" id="PTHR18968">
    <property type="entry name" value="THIAMINE PYROPHOSPHATE ENZYMES"/>
    <property type="match status" value="1"/>
</dbReference>
<keyword evidence="5 16" id="KW-0808">Transferase</keyword>
<reference evidence="16" key="1">
    <citation type="submission" date="2021-04" db="EMBL/GenBank/DDBJ databases">
        <authorList>
            <person name="Zhang D.-C."/>
        </authorList>
    </citation>
    <scope>NUCLEOTIDE SEQUENCE</scope>
    <source>
        <strain evidence="16">CGMCC 1.15697</strain>
    </source>
</reference>
<dbReference type="GO" id="GO:0000287">
    <property type="term" value="F:magnesium ion binding"/>
    <property type="evidence" value="ECO:0007669"/>
    <property type="project" value="InterPro"/>
</dbReference>
<sequence length="592" mass="64204">MRMTTEEAFVKVLQRHGIEHAFGIIGSAMMPISDLFPRAGITFWDCAHECNAGMIADGYSRATGKMAMAVAQNGPGITNFVTPVKTAYWNHTPMLLVTPQAANKTIGQGGFQEIEQMALFEDMVCYQEEVRDPSRIAEVLNRVIEKAWRGSAPAQINVPRDFWTQVVDIDLPQVVEIERPSGGEKAIAEAAKLLSGASFPVILNGAGVVLANGIDASRALAERLDAPVCCGYQHNDAFPGSHPLSVGPLGYNGSKAAMELIAQADVVLALGTRLNPFSTLPCYGIDYWPKDAKVIQVDINADRIGLTKKVSVAIQGDARQVAERLLDGLDASAGDSGRQARRDLVAETRSRWLQALSSMDHEDDDPGTSWNQRARDREPERMSPRMAWRAIQAALPREAIISSDIGNNCAIGNAYPVFEEGRKYLAPGLFGPCGYGFPAICGAKIGCPDVPVVGFAGDGAFGISMNEMTAVGRDPWPPVTMVIFRNYQWGAEKRNTTLWFDDNFVGTELDLDVSYAGIADACGHKGVQVTTMDELTKALDAAIKAQMTDKVTTFIEVILNQELGEPFRRDAMKKPNVVAGIDPADMRPQRGA</sequence>
<dbReference type="NCBIfam" id="TIGR03457">
    <property type="entry name" value="sulphoacet_xsc"/>
    <property type="match status" value="1"/>
</dbReference>
<dbReference type="RefSeq" id="WP_210681561.1">
    <property type="nucleotide sequence ID" value="NZ_JAGMWN010000003.1"/>
</dbReference>
<evidence type="ECO:0000256" key="7">
    <source>
        <dbReference type="ARBA" id="ARBA00022842"/>
    </source>
</evidence>
<dbReference type="EC" id="2.3.3.15" evidence="4 10"/>
<evidence type="ECO:0000256" key="4">
    <source>
        <dbReference type="ARBA" id="ARBA00012971"/>
    </source>
</evidence>
<evidence type="ECO:0000256" key="6">
    <source>
        <dbReference type="ARBA" id="ARBA00022723"/>
    </source>
</evidence>
<dbReference type="CDD" id="cd07035">
    <property type="entry name" value="TPP_PYR_POX_like"/>
    <property type="match status" value="1"/>
</dbReference>
<dbReference type="InterPro" id="IPR045229">
    <property type="entry name" value="TPP_enz"/>
</dbReference>
<keyword evidence="6" id="KW-0479">Metal-binding</keyword>
<comment type="similarity">
    <text evidence="3 11">Belongs to the TPP enzyme family.</text>
</comment>
<dbReference type="GO" id="GO:0009099">
    <property type="term" value="P:L-valine biosynthetic process"/>
    <property type="evidence" value="ECO:0007669"/>
    <property type="project" value="TreeGrafter"/>
</dbReference>
<evidence type="ECO:0000256" key="8">
    <source>
        <dbReference type="ARBA" id="ARBA00023052"/>
    </source>
</evidence>
<dbReference type="Proteomes" id="UP000672602">
    <property type="component" value="Unassembled WGS sequence"/>
</dbReference>
<evidence type="ECO:0000256" key="3">
    <source>
        <dbReference type="ARBA" id="ARBA00007812"/>
    </source>
</evidence>
<dbReference type="GO" id="GO:0019529">
    <property type="term" value="P:taurine catabolic process"/>
    <property type="evidence" value="ECO:0007669"/>
    <property type="project" value="UniProtKB-UniRule"/>
</dbReference>
<protein>
    <recommendedName>
        <fullName evidence="4 10">Sulfoacetaldehyde acetyltransferase</fullName>
        <ecNumber evidence="4 10">2.3.3.15</ecNumber>
    </recommendedName>
</protein>
<dbReference type="FunFam" id="3.40.50.970:FF:000107">
    <property type="entry name" value="Sulfoacetaldehyde acetyltransferase Xsc"/>
    <property type="match status" value="1"/>
</dbReference>
<dbReference type="SUPFAM" id="SSF52518">
    <property type="entry name" value="Thiamin diphosphate-binding fold (THDP-binding)"/>
    <property type="match status" value="2"/>
</dbReference>
<dbReference type="AlphaFoldDB" id="A0A8J7SIC9"/>
<dbReference type="InterPro" id="IPR017820">
    <property type="entry name" value="Sulphoacetald_Actrfrase"/>
</dbReference>
<dbReference type="GO" id="GO:0050487">
    <property type="term" value="F:sulfoacetaldehyde acetyltransferase activity"/>
    <property type="evidence" value="ECO:0007669"/>
    <property type="project" value="UniProtKB-UniRule"/>
</dbReference>
<dbReference type="NCBIfam" id="NF005713">
    <property type="entry name" value="PRK07525.1"/>
    <property type="match status" value="1"/>
</dbReference>
<keyword evidence="17" id="KW-1185">Reference proteome</keyword>
<evidence type="ECO:0000256" key="10">
    <source>
        <dbReference type="NCBIfam" id="TIGR03457"/>
    </source>
</evidence>
<evidence type="ECO:0000256" key="5">
    <source>
        <dbReference type="ARBA" id="ARBA00022679"/>
    </source>
</evidence>
<feature type="region of interest" description="Disordered" evidence="12">
    <location>
        <begin position="356"/>
        <end position="383"/>
    </location>
</feature>
<dbReference type="InterPro" id="IPR011766">
    <property type="entry name" value="TPP_enzyme_TPP-bd"/>
</dbReference>
<dbReference type="SUPFAM" id="SSF52467">
    <property type="entry name" value="DHS-like NAD/FAD-binding domain"/>
    <property type="match status" value="1"/>
</dbReference>
<evidence type="ECO:0000256" key="1">
    <source>
        <dbReference type="ARBA" id="ARBA00001946"/>
    </source>
</evidence>
<dbReference type="GO" id="GO:0050660">
    <property type="term" value="F:flavin adenine dinucleotide binding"/>
    <property type="evidence" value="ECO:0007669"/>
    <property type="project" value="TreeGrafter"/>
</dbReference>
<evidence type="ECO:0000259" key="14">
    <source>
        <dbReference type="Pfam" id="PF02775"/>
    </source>
</evidence>
<organism evidence="16 17">
    <name type="scientific">Marivibrio halodurans</name>
    <dbReference type="NCBI Taxonomy" id="2039722"/>
    <lineage>
        <taxon>Bacteria</taxon>
        <taxon>Pseudomonadati</taxon>
        <taxon>Pseudomonadota</taxon>
        <taxon>Alphaproteobacteria</taxon>
        <taxon>Rhodospirillales</taxon>
        <taxon>Rhodospirillaceae</taxon>
        <taxon>Marivibrio</taxon>
    </lineage>
</organism>
<dbReference type="PANTHER" id="PTHR18968:SF13">
    <property type="entry name" value="ACETOLACTATE SYNTHASE CATALYTIC SUBUNIT, MITOCHONDRIAL"/>
    <property type="match status" value="1"/>
</dbReference>
<name>A0A8J7SIC9_9PROT</name>
<dbReference type="GO" id="GO:0003984">
    <property type="term" value="F:acetolactate synthase activity"/>
    <property type="evidence" value="ECO:0007669"/>
    <property type="project" value="TreeGrafter"/>
</dbReference>
<accession>A0A8J7SIC9</accession>
<keyword evidence="7" id="KW-0460">Magnesium</keyword>
<gene>
    <name evidence="16" type="primary">xsc</name>
    <name evidence="16" type="ORF">KAJ83_08210</name>
</gene>
<dbReference type="InterPro" id="IPR029035">
    <property type="entry name" value="DHS-like_NAD/FAD-binding_dom"/>
</dbReference>
<evidence type="ECO:0000313" key="17">
    <source>
        <dbReference type="Proteomes" id="UP000672602"/>
    </source>
</evidence>
<keyword evidence="9 16" id="KW-0012">Acyltransferase</keyword>
<dbReference type="InterPro" id="IPR029061">
    <property type="entry name" value="THDP-binding"/>
</dbReference>
<dbReference type="EMBL" id="JAGMWN010000003">
    <property type="protein sequence ID" value="MBP5856988.1"/>
    <property type="molecule type" value="Genomic_DNA"/>
</dbReference>
<comment type="caution">
    <text evidence="16">The sequence shown here is derived from an EMBL/GenBank/DDBJ whole genome shotgun (WGS) entry which is preliminary data.</text>
</comment>
<comment type="cofactor">
    <cofactor evidence="2">
        <name>thiamine diphosphate</name>
        <dbReference type="ChEBI" id="CHEBI:58937"/>
    </cofactor>
</comment>
<evidence type="ECO:0000256" key="9">
    <source>
        <dbReference type="ARBA" id="ARBA00023315"/>
    </source>
</evidence>
<dbReference type="Gene3D" id="3.40.50.1220">
    <property type="entry name" value="TPP-binding domain"/>
    <property type="match status" value="1"/>
</dbReference>
<dbReference type="InterPro" id="IPR012001">
    <property type="entry name" value="Thiamin_PyroP_enz_TPP-bd_dom"/>
</dbReference>
<evidence type="ECO:0000259" key="13">
    <source>
        <dbReference type="Pfam" id="PF00205"/>
    </source>
</evidence>
<dbReference type="Pfam" id="PF02776">
    <property type="entry name" value="TPP_enzyme_N"/>
    <property type="match status" value="1"/>
</dbReference>
<evidence type="ECO:0000256" key="2">
    <source>
        <dbReference type="ARBA" id="ARBA00001964"/>
    </source>
</evidence>
<keyword evidence="8 11" id="KW-0786">Thiamine pyrophosphate</keyword>
<dbReference type="InterPro" id="IPR012000">
    <property type="entry name" value="Thiamin_PyroP_enz_cen_dom"/>
</dbReference>
<dbReference type="GO" id="GO:0030976">
    <property type="term" value="F:thiamine pyrophosphate binding"/>
    <property type="evidence" value="ECO:0007669"/>
    <property type="project" value="InterPro"/>
</dbReference>
<evidence type="ECO:0000256" key="11">
    <source>
        <dbReference type="RuleBase" id="RU362132"/>
    </source>
</evidence>
<comment type="cofactor">
    <cofactor evidence="1">
        <name>Mg(2+)</name>
        <dbReference type="ChEBI" id="CHEBI:18420"/>
    </cofactor>
</comment>
<evidence type="ECO:0000259" key="15">
    <source>
        <dbReference type="Pfam" id="PF02776"/>
    </source>
</evidence>
<dbReference type="GO" id="GO:0005948">
    <property type="term" value="C:acetolactate synthase complex"/>
    <property type="evidence" value="ECO:0007669"/>
    <property type="project" value="TreeGrafter"/>
</dbReference>
<feature type="domain" description="Thiamine pyrophosphate enzyme TPP-binding" evidence="14">
    <location>
        <begin position="404"/>
        <end position="557"/>
    </location>
</feature>
<evidence type="ECO:0000313" key="16">
    <source>
        <dbReference type="EMBL" id="MBP5856988.1"/>
    </source>
</evidence>
<evidence type="ECO:0000256" key="12">
    <source>
        <dbReference type="SAM" id="MobiDB-lite"/>
    </source>
</evidence>
<feature type="compositionally biased region" description="Basic and acidic residues" evidence="12">
    <location>
        <begin position="373"/>
        <end position="383"/>
    </location>
</feature>
<dbReference type="Pfam" id="PF02775">
    <property type="entry name" value="TPP_enzyme_C"/>
    <property type="match status" value="1"/>
</dbReference>
<feature type="domain" description="Thiamine pyrophosphate enzyme central" evidence="13">
    <location>
        <begin position="187"/>
        <end position="325"/>
    </location>
</feature>
<feature type="domain" description="Thiamine pyrophosphate enzyme N-terminal TPP-binding" evidence="15">
    <location>
        <begin position="3"/>
        <end position="119"/>
    </location>
</feature>
<dbReference type="Pfam" id="PF00205">
    <property type="entry name" value="TPP_enzyme_M"/>
    <property type="match status" value="1"/>
</dbReference>
<dbReference type="GO" id="GO:0009097">
    <property type="term" value="P:isoleucine biosynthetic process"/>
    <property type="evidence" value="ECO:0007669"/>
    <property type="project" value="TreeGrafter"/>
</dbReference>